<feature type="region of interest" description="Disordered" evidence="1">
    <location>
        <begin position="1"/>
        <end position="37"/>
    </location>
</feature>
<dbReference type="Proteomes" id="UP001165074">
    <property type="component" value="Unassembled WGS sequence"/>
</dbReference>
<gene>
    <name evidence="2" type="ORF">Airi02_100350</name>
</gene>
<comment type="caution">
    <text evidence="2">The sequence shown here is derived from an EMBL/GenBank/DDBJ whole genome shotgun (WGS) entry which is preliminary data.</text>
</comment>
<keyword evidence="3" id="KW-1185">Reference proteome</keyword>
<evidence type="ECO:0000256" key="1">
    <source>
        <dbReference type="SAM" id="MobiDB-lite"/>
    </source>
</evidence>
<sequence>MSLSAEHPFGMVNGELGGDRPAGRRRDERDRTVDAERVQQVDGRPARHALRYRVYDHHAVTSIVRQVLSPGR</sequence>
<proteinExistence type="predicted"/>
<evidence type="ECO:0000313" key="3">
    <source>
        <dbReference type="Proteomes" id="UP001165074"/>
    </source>
</evidence>
<dbReference type="RefSeq" id="WP_285584098.1">
    <property type="nucleotide sequence ID" value="NZ_BSTK01000025.1"/>
</dbReference>
<dbReference type="EMBL" id="BSTK01000025">
    <property type="protein sequence ID" value="GLY92107.1"/>
    <property type="molecule type" value="Genomic_DNA"/>
</dbReference>
<dbReference type="AlphaFoldDB" id="A0A9W6W6K1"/>
<organism evidence="2 3">
    <name type="scientific">Actinoallomurus iriomotensis</name>
    <dbReference type="NCBI Taxonomy" id="478107"/>
    <lineage>
        <taxon>Bacteria</taxon>
        <taxon>Bacillati</taxon>
        <taxon>Actinomycetota</taxon>
        <taxon>Actinomycetes</taxon>
        <taxon>Streptosporangiales</taxon>
        <taxon>Thermomonosporaceae</taxon>
        <taxon>Actinoallomurus</taxon>
    </lineage>
</organism>
<name>A0A9W6W6K1_9ACTN</name>
<protein>
    <submittedName>
        <fullName evidence="2">Uncharacterized protein</fullName>
    </submittedName>
</protein>
<evidence type="ECO:0000313" key="2">
    <source>
        <dbReference type="EMBL" id="GLY92107.1"/>
    </source>
</evidence>
<accession>A0A9W6W6K1</accession>
<feature type="compositionally biased region" description="Basic and acidic residues" evidence="1">
    <location>
        <begin position="17"/>
        <end position="37"/>
    </location>
</feature>
<reference evidence="2" key="1">
    <citation type="submission" date="2023-03" db="EMBL/GenBank/DDBJ databases">
        <title>Actinoallomurus iriomotensis NBRC 103684.</title>
        <authorList>
            <person name="Ichikawa N."/>
            <person name="Sato H."/>
            <person name="Tonouchi N."/>
        </authorList>
    </citation>
    <scope>NUCLEOTIDE SEQUENCE</scope>
    <source>
        <strain evidence="2">NBRC 103684</strain>
    </source>
</reference>